<dbReference type="InterPro" id="IPR017451">
    <property type="entry name" value="F-box-assoc_interact_dom"/>
</dbReference>
<dbReference type="InterPro" id="IPR050796">
    <property type="entry name" value="SCF_F-box_component"/>
</dbReference>
<accession>A0ABC8INT2</accession>
<name>A0ABC8INT2_ERUVS</name>
<dbReference type="InterPro" id="IPR011043">
    <property type="entry name" value="Gal_Oxase/kelch_b-propeller"/>
</dbReference>
<dbReference type="NCBIfam" id="TIGR01640">
    <property type="entry name" value="F_box_assoc_1"/>
    <property type="match status" value="1"/>
</dbReference>
<protein>
    <recommendedName>
        <fullName evidence="1">F-box domain-containing protein</fullName>
    </recommendedName>
</protein>
<dbReference type="AlphaFoldDB" id="A0ABC8INT2"/>
<dbReference type="PROSITE" id="PS50181">
    <property type="entry name" value="FBOX"/>
    <property type="match status" value="1"/>
</dbReference>
<dbReference type="SUPFAM" id="SSF50965">
    <property type="entry name" value="Galactose oxidase, central domain"/>
    <property type="match status" value="1"/>
</dbReference>
<evidence type="ECO:0000313" key="2">
    <source>
        <dbReference type="EMBL" id="CAH8283583.1"/>
    </source>
</evidence>
<reference evidence="2 3" key="1">
    <citation type="submission" date="2022-03" db="EMBL/GenBank/DDBJ databases">
        <authorList>
            <person name="Macdonald S."/>
            <person name="Ahmed S."/>
            <person name="Newling K."/>
        </authorList>
    </citation>
    <scope>NUCLEOTIDE SEQUENCE [LARGE SCALE GENOMIC DNA]</scope>
</reference>
<evidence type="ECO:0000259" key="1">
    <source>
        <dbReference type="PROSITE" id="PS50181"/>
    </source>
</evidence>
<gene>
    <name evidence="2" type="ORF">ERUC_LOCUS642</name>
</gene>
<proteinExistence type="predicted"/>
<dbReference type="SUPFAM" id="SSF81383">
    <property type="entry name" value="F-box domain"/>
    <property type="match status" value="1"/>
</dbReference>
<dbReference type="Pfam" id="PF00646">
    <property type="entry name" value="F-box"/>
    <property type="match status" value="1"/>
</dbReference>
<evidence type="ECO:0000313" key="3">
    <source>
        <dbReference type="Proteomes" id="UP001642260"/>
    </source>
</evidence>
<sequence>MASPRRSWSLSLLPPEIIHEIFYKTPAEALVRSKPTCKKLYTLITDHSFIHKHFKRSQEHFLRATDTVQIMDPTTRKNSVLPVPSELLQHPFEIDSLVNTHMVPCDGFMLVEYKMWKYRDDGSRDTNLALWNPVLRNIRWIEPSRSITSYDYHGIGYDKNKNGYKILRFTSRPWEIERYEDEPKVEIYECNTSSWRTLDVELDVHVNIMRNCVAVMGNMYWIVYRDDEEEEEDEEEFIRCFDFSDETFKDICFCPPSYDNSHLSSFNGDSLSLLQQEQVSRTIEVWVSSKLGDGDVSFSKYFSLSGPDLPALRLHDDAAYAVYCFVKTKSVIAWCVGVEGEGDKVCRCLTLYEIDEDGVRNDKVTERDYMHDYSGSFVCGYVYVPSMIPLPWVRD</sequence>
<dbReference type="Proteomes" id="UP001642260">
    <property type="component" value="Unassembled WGS sequence"/>
</dbReference>
<dbReference type="Gene3D" id="1.20.1280.50">
    <property type="match status" value="1"/>
</dbReference>
<dbReference type="InterPro" id="IPR036047">
    <property type="entry name" value="F-box-like_dom_sf"/>
</dbReference>
<feature type="domain" description="F-box" evidence="1">
    <location>
        <begin position="7"/>
        <end position="57"/>
    </location>
</feature>
<dbReference type="InterPro" id="IPR006527">
    <property type="entry name" value="F-box-assoc_dom_typ1"/>
</dbReference>
<dbReference type="PANTHER" id="PTHR31672">
    <property type="entry name" value="BNACNNG10540D PROTEIN"/>
    <property type="match status" value="1"/>
</dbReference>
<dbReference type="SMART" id="SM00256">
    <property type="entry name" value="FBOX"/>
    <property type="match status" value="1"/>
</dbReference>
<dbReference type="PANTHER" id="PTHR31672:SF13">
    <property type="entry name" value="F-BOX PROTEIN CPR30-LIKE"/>
    <property type="match status" value="1"/>
</dbReference>
<dbReference type="EMBL" id="CAKOAT010011114">
    <property type="protein sequence ID" value="CAH8283583.1"/>
    <property type="molecule type" value="Genomic_DNA"/>
</dbReference>
<dbReference type="Pfam" id="PF07734">
    <property type="entry name" value="FBA_1"/>
    <property type="match status" value="1"/>
</dbReference>
<keyword evidence="3" id="KW-1185">Reference proteome</keyword>
<organism evidence="2 3">
    <name type="scientific">Eruca vesicaria subsp. sativa</name>
    <name type="common">Garden rocket</name>
    <name type="synonym">Eruca sativa</name>
    <dbReference type="NCBI Taxonomy" id="29727"/>
    <lineage>
        <taxon>Eukaryota</taxon>
        <taxon>Viridiplantae</taxon>
        <taxon>Streptophyta</taxon>
        <taxon>Embryophyta</taxon>
        <taxon>Tracheophyta</taxon>
        <taxon>Spermatophyta</taxon>
        <taxon>Magnoliopsida</taxon>
        <taxon>eudicotyledons</taxon>
        <taxon>Gunneridae</taxon>
        <taxon>Pentapetalae</taxon>
        <taxon>rosids</taxon>
        <taxon>malvids</taxon>
        <taxon>Brassicales</taxon>
        <taxon>Brassicaceae</taxon>
        <taxon>Brassiceae</taxon>
        <taxon>Eruca</taxon>
    </lineage>
</organism>
<dbReference type="InterPro" id="IPR001810">
    <property type="entry name" value="F-box_dom"/>
</dbReference>
<comment type="caution">
    <text evidence="2">The sequence shown here is derived from an EMBL/GenBank/DDBJ whole genome shotgun (WGS) entry which is preliminary data.</text>
</comment>